<gene>
    <name evidence="1" type="ORF">ERJ77_02600</name>
</gene>
<dbReference type="Pfam" id="PF12261">
    <property type="entry name" value="T_hemolysin"/>
    <property type="match status" value="1"/>
</dbReference>
<proteinExistence type="predicted"/>
<evidence type="ECO:0000313" key="1">
    <source>
        <dbReference type="EMBL" id="MBF4433405.1"/>
    </source>
</evidence>
<dbReference type="Proteomes" id="UP000786185">
    <property type="component" value="Unassembled WGS sequence"/>
</dbReference>
<accession>A0AAW4B691</accession>
<dbReference type="EMBL" id="SCLC01000001">
    <property type="protein sequence ID" value="MBF4433405.1"/>
    <property type="molecule type" value="Genomic_DNA"/>
</dbReference>
<organism evidence="1 2">
    <name type="scientific">Vibrio anguillarum</name>
    <name type="common">Listonella anguillarum</name>
    <dbReference type="NCBI Taxonomy" id="55601"/>
    <lineage>
        <taxon>Bacteria</taxon>
        <taxon>Pseudomonadati</taxon>
        <taxon>Pseudomonadota</taxon>
        <taxon>Gammaproteobacteria</taxon>
        <taxon>Vibrionales</taxon>
        <taxon>Vibrionaceae</taxon>
        <taxon>Vibrio</taxon>
    </lineage>
</organism>
<dbReference type="InterPro" id="IPR022050">
    <property type="entry name" value="T_hemolysin"/>
</dbReference>
<sequence>MPMKTIRSASDLQLAVIDPSHPRWLEAIHLVRERYQQAFDARLITFMPAYLALLDHDEMKSVCGFRVAQQEPLFLEQYLDQPADEILSQRFDCRVSRSALIEFGQLASFGRGLSALHFTLIAQQLVDLGYEWCVFTATDPLHALMRRFGLQPILIAKASASCIPNANQIWGSYYQHSPRILAGNLAQGLALLNRFHLNQKQA</sequence>
<comment type="caution">
    <text evidence="1">The sequence shown here is derived from an EMBL/GenBank/DDBJ whole genome shotgun (WGS) entry which is preliminary data.</text>
</comment>
<evidence type="ECO:0000313" key="2">
    <source>
        <dbReference type="Proteomes" id="UP000786185"/>
    </source>
</evidence>
<dbReference type="RefSeq" id="WP_412767345.1">
    <property type="nucleotide sequence ID" value="NZ_JBBMOM010000006.1"/>
</dbReference>
<name>A0AAW4B691_VIBAN</name>
<reference evidence="1" key="1">
    <citation type="journal article" date="2021" name="PeerJ">
        <title>Analysis of 44 Vibrio anguillarum genomes reveals high genetic diversity.</title>
        <authorList>
            <person name="Hansen M.J."/>
            <person name="Dalsgaard I."/>
        </authorList>
    </citation>
    <scope>NUCLEOTIDE SEQUENCE</scope>
    <source>
        <strain evidence="1">850617-1/1</strain>
    </source>
</reference>
<protein>
    <submittedName>
        <fullName evidence="1">Delta-VPH</fullName>
    </submittedName>
</protein>
<dbReference type="AlphaFoldDB" id="A0AAW4B691"/>